<gene>
    <name evidence="1" type="ORF">R3P94_22390</name>
</gene>
<dbReference type="RefSeq" id="WP_317505705.1">
    <property type="nucleotide sequence ID" value="NZ_JAWLKI010000040.1"/>
</dbReference>
<organism evidence="1 2">
    <name type="scientific">Gordonia amicalis</name>
    <dbReference type="NCBI Taxonomy" id="89053"/>
    <lineage>
        <taxon>Bacteria</taxon>
        <taxon>Bacillati</taxon>
        <taxon>Actinomycetota</taxon>
        <taxon>Actinomycetes</taxon>
        <taxon>Mycobacteriales</taxon>
        <taxon>Gordoniaceae</taxon>
        <taxon>Gordonia</taxon>
    </lineage>
</organism>
<reference evidence="1 2" key="1">
    <citation type="submission" date="2023-10" db="EMBL/GenBank/DDBJ databases">
        <title>Development of a sustainable strategy for remediation of hydrocarbon-contaminated territories based on the waste exchange concept.</title>
        <authorList>
            <person name="Krivoruchko A."/>
        </authorList>
    </citation>
    <scope>NUCLEOTIDE SEQUENCE [LARGE SCALE GENOMIC DNA]</scope>
    <source>
        <strain evidence="1 2">IEGM 1266</strain>
    </source>
</reference>
<accession>A0ABU4DKS5</accession>
<keyword evidence="2" id="KW-1185">Reference proteome</keyword>
<proteinExistence type="predicted"/>
<protein>
    <submittedName>
        <fullName evidence="1">Uncharacterized protein</fullName>
    </submittedName>
</protein>
<sequence length="108" mass="11802">MADAKYSRRDGEDPGAHYIEEAVSVYLMRHPSEDRWVIDPLTIDGCALDSTHDTYPSNVECQCGQDDAVCDTVTNRMAGHPLPSGEELMVMLADALGYQVLVLGGESQ</sequence>
<evidence type="ECO:0000313" key="1">
    <source>
        <dbReference type="EMBL" id="MDV6310016.1"/>
    </source>
</evidence>
<dbReference type="Proteomes" id="UP001185779">
    <property type="component" value="Unassembled WGS sequence"/>
</dbReference>
<name>A0ABU4DKS5_9ACTN</name>
<comment type="caution">
    <text evidence="1">The sequence shown here is derived from an EMBL/GenBank/DDBJ whole genome shotgun (WGS) entry which is preliminary data.</text>
</comment>
<evidence type="ECO:0000313" key="2">
    <source>
        <dbReference type="Proteomes" id="UP001185779"/>
    </source>
</evidence>
<dbReference type="EMBL" id="JAWLKI010000040">
    <property type="protein sequence ID" value="MDV6310016.1"/>
    <property type="molecule type" value="Genomic_DNA"/>
</dbReference>